<dbReference type="GO" id="GO:0005506">
    <property type="term" value="F:iron ion binding"/>
    <property type="evidence" value="ECO:0007669"/>
    <property type="project" value="InterPro"/>
</dbReference>
<comment type="caution">
    <text evidence="8">The sequence shown here is derived from an EMBL/GenBank/DDBJ whole genome shotgun (WGS) entry which is preliminary data.</text>
</comment>
<evidence type="ECO:0000256" key="6">
    <source>
        <dbReference type="ARBA" id="ARBA00023014"/>
    </source>
</evidence>
<dbReference type="PANTHER" id="PTHR43756">
    <property type="entry name" value="CHOLINE MONOOXYGENASE, CHLOROPLASTIC"/>
    <property type="match status" value="1"/>
</dbReference>
<dbReference type="SUPFAM" id="SSF55961">
    <property type="entry name" value="Bet v1-like"/>
    <property type="match status" value="1"/>
</dbReference>
<keyword evidence="3" id="KW-0479">Metal-binding</keyword>
<dbReference type="PANTHER" id="PTHR43756:SF5">
    <property type="entry name" value="CHOLINE MONOOXYGENASE, CHLOROPLASTIC"/>
    <property type="match status" value="1"/>
</dbReference>
<sequence>MSDGSFRIDPAWYWSQERAQAEWDAVWTRTWHMGPREEDLPQGGDVFIHSLGPESLLFVRRDDDSVRGFYNVCRHRGNRLLLGPDGPAYAKNFTCAFHGWVYDLDGKLGHVPYRERFDPAKIDDPACTSLRGFRTESFAGWIWFTLDDEAVPLREFLGPVAQRLEGYRMERATIVDYKTFEFGCNWKTTFDAFNESYHFQSLHPEILAWGNEDAPIALQGIHSFMYNEYGSPSALFPEQDKLNPALEALLEASGIDPVTFPGTATDVRRAVQEAKRSRQEGSVFPYASLSDGQLSDAYHFMLFPSLHFNLFPEFYVAMRYRPHPSGDPEKMYFDFIMCAPLQEGEKVAPYEHKVVRGGEQEVGDVLEWGVRSHPVVNQVLGQDVDLVEHVQKGMHSKGFDVPILSSDERRLEHFHRNIDALINGASLADLMSDNPVEEQPTSGGKVKE</sequence>
<evidence type="ECO:0000256" key="1">
    <source>
        <dbReference type="ARBA" id="ARBA00001962"/>
    </source>
</evidence>
<dbReference type="GO" id="GO:0051537">
    <property type="term" value="F:2 iron, 2 sulfur cluster binding"/>
    <property type="evidence" value="ECO:0007669"/>
    <property type="project" value="UniProtKB-KW"/>
</dbReference>
<keyword evidence="6" id="KW-0411">Iron-sulfur</keyword>
<organism evidence="8 9">
    <name type="scientific">Croceicoccus pelagius</name>
    <dbReference type="NCBI Taxonomy" id="1703341"/>
    <lineage>
        <taxon>Bacteria</taxon>
        <taxon>Pseudomonadati</taxon>
        <taxon>Pseudomonadota</taxon>
        <taxon>Alphaproteobacteria</taxon>
        <taxon>Sphingomonadales</taxon>
        <taxon>Erythrobacteraceae</taxon>
        <taxon>Croceicoccus</taxon>
    </lineage>
</organism>
<dbReference type="InterPro" id="IPR017941">
    <property type="entry name" value="Rieske_2Fe-2S"/>
</dbReference>
<dbReference type="OrthoDB" id="7456916at2"/>
<dbReference type="PROSITE" id="PS51296">
    <property type="entry name" value="RIESKE"/>
    <property type="match status" value="1"/>
</dbReference>
<dbReference type="AlphaFoldDB" id="A0A916YI13"/>
<protein>
    <submittedName>
        <fullName evidence="8">(2Fe-2S)-binding protein</fullName>
    </submittedName>
</protein>
<evidence type="ECO:0000256" key="4">
    <source>
        <dbReference type="ARBA" id="ARBA00023002"/>
    </source>
</evidence>
<evidence type="ECO:0000259" key="7">
    <source>
        <dbReference type="PROSITE" id="PS51296"/>
    </source>
</evidence>
<dbReference type="RefSeq" id="WP_066761936.1">
    <property type="nucleotide sequence ID" value="NZ_BMIO01000006.1"/>
</dbReference>
<dbReference type="Pfam" id="PF00355">
    <property type="entry name" value="Rieske"/>
    <property type="match status" value="1"/>
</dbReference>
<keyword evidence="2" id="KW-0001">2Fe-2S</keyword>
<dbReference type="CDD" id="cd03469">
    <property type="entry name" value="Rieske_RO_Alpha_N"/>
    <property type="match status" value="1"/>
</dbReference>
<evidence type="ECO:0000313" key="8">
    <source>
        <dbReference type="EMBL" id="GGD46498.1"/>
    </source>
</evidence>
<dbReference type="Gene3D" id="2.102.10.10">
    <property type="entry name" value="Rieske [2Fe-2S] iron-sulphur domain"/>
    <property type="match status" value="1"/>
</dbReference>
<keyword evidence="5" id="KW-0408">Iron</keyword>
<evidence type="ECO:0000256" key="2">
    <source>
        <dbReference type="ARBA" id="ARBA00022714"/>
    </source>
</evidence>
<gene>
    <name evidence="8" type="ORF">GCM10010989_20920</name>
</gene>
<reference evidence="8 9" key="1">
    <citation type="journal article" date="2014" name="Int. J. Syst. Evol. Microbiol.">
        <title>Complete genome sequence of Corynebacterium casei LMG S-19264T (=DSM 44701T), isolated from a smear-ripened cheese.</title>
        <authorList>
            <consortium name="US DOE Joint Genome Institute (JGI-PGF)"/>
            <person name="Walter F."/>
            <person name="Albersmeier A."/>
            <person name="Kalinowski J."/>
            <person name="Ruckert C."/>
        </authorList>
    </citation>
    <scope>NUCLEOTIDE SEQUENCE [LARGE SCALE GENOMIC DNA]</scope>
    <source>
        <strain evidence="8 9">CGMCC 1.15358</strain>
    </source>
</reference>
<dbReference type="Pfam" id="PF00848">
    <property type="entry name" value="Ring_hydroxyl_A"/>
    <property type="match status" value="1"/>
</dbReference>
<dbReference type="EMBL" id="BMIO01000006">
    <property type="protein sequence ID" value="GGD46498.1"/>
    <property type="molecule type" value="Genomic_DNA"/>
</dbReference>
<dbReference type="PRINTS" id="PR00090">
    <property type="entry name" value="RNGDIOXGNASE"/>
</dbReference>
<comment type="cofactor">
    <cofactor evidence="1">
        <name>Fe cation</name>
        <dbReference type="ChEBI" id="CHEBI:24875"/>
    </cofactor>
</comment>
<dbReference type="GO" id="GO:0016491">
    <property type="term" value="F:oxidoreductase activity"/>
    <property type="evidence" value="ECO:0007669"/>
    <property type="project" value="UniProtKB-KW"/>
</dbReference>
<keyword evidence="4" id="KW-0560">Oxidoreductase</keyword>
<dbReference type="InterPro" id="IPR001663">
    <property type="entry name" value="Rng_hydr_dOase-A"/>
</dbReference>
<dbReference type="SUPFAM" id="SSF50022">
    <property type="entry name" value="ISP domain"/>
    <property type="match status" value="1"/>
</dbReference>
<dbReference type="InterPro" id="IPR036922">
    <property type="entry name" value="Rieske_2Fe-2S_sf"/>
</dbReference>
<proteinExistence type="predicted"/>
<evidence type="ECO:0000256" key="5">
    <source>
        <dbReference type="ARBA" id="ARBA00023004"/>
    </source>
</evidence>
<evidence type="ECO:0000256" key="3">
    <source>
        <dbReference type="ARBA" id="ARBA00022723"/>
    </source>
</evidence>
<keyword evidence="9" id="KW-1185">Reference proteome</keyword>
<dbReference type="InterPro" id="IPR015879">
    <property type="entry name" value="Ring_hydroxy_dOase_asu_C_dom"/>
</dbReference>
<evidence type="ECO:0000313" key="9">
    <source>
        <dbReference type="Proteomes" id="UP000598997"/>
    </source>
</evidence>
<name>A0A916YI13_9SPHN</name>
<dbReference type="Proteomes" id="UP000598997">
    <property type="component" value="Unassembled WGS sequence"/>
</dbReference>
<dbReference type="Gene3D" id="3.90.380.10">
    <property type="entry name" value="Naphthalene 1,2-dioxygenase Alpha Subunit, Chain A, domain 1"/>
    <property type="match status" value="1"/>
</dbReference>
<accession>A0A916YI13</accession>
<feature type="domain" description="Rieske" evidence="7">
    <location>
        <begin position="31"/>
        <end position="144"/>
    </location>
</feature>